<dbReference type="HOGENOM" id="CLU_2420127_0_0_2"/>
<dbReference type="EMBL" id="CP001932">
    <property type="protein sequence ID" value="ADD05228.1"/>
    <property type="molecule type" value="Genomic_DNA"/>
</dbReference>
<dbReference type="GeneID" id="8824487"/>
<keyword evidence="1" id="KW-0812">Transmembrane</keyword>
<dbReference type="PaxDb" id="547559-Nmag_1652"/>
<evidence type="ECO:0000313" key="3">
    <source>
        <dbReference type="EMBL" id="ELY23074.1"/>
    </source>
</evidence>
<keyword evidence="1" id="KW-1133">Transmembrane helix</keyword>
<dbReference type="PATRIC" id="fig|547559.17.peg.4102"/>
<sequence>MTSNPFIRLYEAPVESLTLAAYLLLFAVVLLLTWWALIRNALEITKAVQEETWVKNAPLYPPFGFMLRLVAIPGIIAIDLFLVAAFLHFLI</sequence>
<reference evidence="4" key="1">
    <citation type="submission" date="2010-02" db="EMBL/GenBank/DDBJ databases">
        <title>Complete sequence of chromosome of Natrialba magadii ATCC 43099.</title>
        <authorList>
            <consortium name="US DOE Joint Genome Institute"/>
            <person name="Lucas S."/>
            <person name="Copeland A."/>
            <person name="Lapidus A."/>
            <person name="Cheng J.-F."/>
            <person name="Bruce D."/>
            <person name="Goodwin L."/>
            <person name="Pitluck S."/>
            <person name="Davenport K."/>
            <person name="Saunders E."/>
            <person name="Detter J.C."/>
            <person name="Han C."/>
            <person name="Tapia R."/>
            <person name="Land M."/>
            <person name="Hauser L."/>
            <person name="Kyrpides N."/>
            <person name="Mikhailova N."/>
            <person name="De Castro R.E."/>
            <person name="Maupin-Furlow J.A."/>
            <person name="Woyke T."/>
        </authorList>
    </citation>
    <scope>NUCLEOTIDE SEQUENCE [LARGE SCALE GENOMIC DNA]</scope>
    <source>
        <strain evidence="4">ATCC 43099 / DSM 3394 / CCM 3739 / CIP 104546 / IAM 13178 / JCM 8861 / NBRC 102185 / NCIMB 2190 / MS3</strain>
    </source>
</reference>
<organism evidence="2 4">
    <name type="scientific">Natrialba magadii (strain ATCC 43099 / DSM 3394 / CCM 3739 / CIP 104546 / IAM 13178 / JCM 8861 / NBRC 102185 / NCIMB 2190 / MS3)</name>
    <name type="common">Natronobacterium magadii</name>
    <dbReference type="NCBI Taxonomy" id="547559"/>
    <lineage>
        <taxon>Archaea</taxon>
        <taxon>Methanobacteriati</taxon>
        <taxon>Methanobacteriota</taxon>
        <taxon>Stenosarchaea group</taxon>
        <taxon>Halobacteria</taxon>
        <taxon>Halobacteriales</taxon>
        <taxon>Natrialbaceae</taxon>
        <taxon>Natrialba</taxon>
    </lineage>
</organism>
<evidence type="ECO:0000313" key="2">
    <source>
        <dbReference type="EMBL" id="ADD05228.1"/>
    </source>
</evidence>
<dbReference type="EMBL" id="AOHS01000064">
    <property type="protein sequence ID" value="ELY23074.1"/>
    <property type="molecule type" value="Genomic_DNA"/>
</dbReference>
<dbReference type="Proteomes" id="UP000011543">
    <property type="component" value="Unassembled WGS sequence"/>
</dbReference>
<keyword evidence="1" id="KW-0472">Membrane</keyword>
<evidence type="ECO:0000256" key="1">
    <source>
        <dbReference type="SAM" id="Phobius"/>
    </source>
</evidence>
<name>D3SUH0_NATMM</name>
<feature type="transmembrane region" description="Helical" evidence="1">
    <location>
        <begin position="65"/>
        <end position="90"/>
    </location>
</feature>
<accession>D3SUH0</accession>
<reference evidence="2" key="4">
    <citation type="submission" date="2016-09" db="EMBL/GenBank/DDBJ databases">
        <authorList>
            <person name="Pfeiffer F."/>
        </authorList>
    </citation>
    <scope>NUCLEOTIDE SEQUENCE</scope>
    <source>
        <strain evidence="2">ATCC 43099</strain>
    </source>
</reference>
<dbReference type="OrthoDB" id="378099at2157"/>
<dbReference type="KEGG" id="nmg:Nmag_1652"/>
<proteinExistence type="predicted"/>
<feature type="transmembrane region" description="Helical" evidence="1">
    <location>
        <begin position="20"/>
        <end position="38"/>
    </location>
</feature>
<reference evidence="2 4" key="2">
    <citation type="journal article" date="2012" name="BMC Genomics">
        <title>A comparative genomics perspective on the genetic content of the alkaliphilic haloarchaeon Natrialba magadii ATCC 43099T.</title>
        <authorList>
            <person name="Siddaramappa S."/>
            <person name="Challacombe J.F."/>
            <person name="Decastro R.E."/>
            <person name="Pfeiffer F."/>
            <person name="Sastre D.E."/>
            <person name="Gimenez M.I."/>
            <person name="Paggi R.A."/>
            <person name="Detter J.C."/>
            <person name="Davenport K.W."/>
            <person name="Goodwin L.A."/>
            <person name="Kyrpides N."/>
            <person name="Tapia R."/>
            <person name="Pitluck S."/>
            <person name="Lucas S."/>
            <person name="Woyke T."/>
            <person name="Maupin-Furlow J.A."/>
        </authorList>
    </citation>
    <scope>NUCLEOTIDE SEQUENCE [LARGE SCALE GENOMIC DNA]</scope>
    <source>
        <strain evidence="2">ATCC 43099</strain>
        <strain evidence="4">ATCC 43099 / DSM 3394 / CCM 3739 / CIP 104546 / IAM 13178 / JCM 8861 / NBRC 102185 / NCIMB 2190 / MS3</strain>
    </source>
</reference>
<evidence type="ECO:0000313" key="5">
    <source>
        <dbReference type="Proteomes" id="UP000011543"/>
    </source>
</evidence>
<keyword evidence="4" id="KW-1185">Reference proteome</keyword>
<dbReference type="RefSeq" id="WP_004217531.1">
    <property type="nucleotide sequence ID" value="NC_013922.1"/>
</dbReference>
<dbReference type="STRING" id="547559.Nmag_1652"/>
<protein>
    <submittedName>
        <fullName evidence="2">Uncharacterized protein</fullName>
    </submittedName>
</protein>
<dbReference type="Proteomes" id="UP000001879">
    <property type="component" value="Chromosome"/>
</dbReference>
<reference evidence="3 5" key="3">
    <citation type="journal article" date="2014" name="PLoS Genet.">
        <title>Phylogenetically driven sequencing of extremely halophilic archaea reveals strategies for static and dynamic osmo-response.</title>
        <authorList>
            <person name="Becker E.A."/>
            <person name="Seitzer P.M."/>
            <person name="Tritt A."/>
            <person name="Larsen D."/>
            <person name="Krusor M."/>
            <person name="Yao A.I."/>
            <person name="Wu D."/>
            <person name="Madern D."/>
            <person name="Eisen J.A."/>
            <person name="Darling A.E."/>
            <person name="Facciotti M.T."/>
        </authorList>
    </citation>
    <scope>NUCLEOTIDE SEQUENCE [LARGE SCALE GENOMIC DNA]</scope>
    <source>
        <strain evidence="5">ATCC 43099 / DSM 3394 / CCM 3739 / CIP 104546 / IAM 13178 / JCM 8861 / NBRC 102185 / NCIMB 2190 / MS3</strain>
        <strain evidence="3">MS-3</strain>
    </source>
</reference>
<gene>
    <name evidence="2" type="ordered locus">Nmag_1652</name>
    <name evidence="3" type="ORF">C500_20783</name>
</gene>
<dbReference type="AlphaFoldDB" id="D3SUH0"/>
<evidence type="ECO:0000313" key="4">
    <source>
        <dbReference type="Proteomes" id="UP000001879"/>
    </source>
</evidence>